<comment type="caution">
    <text evidence="2">The sequence shown here is derived from an EMBL/GenBank/DDBJ whole genome shotgun (WGS) entry which is preliminary data.</text>
</comment>
<dbReference type="AlphaFoldDB" id="A0AAW0AT53"/>
<feature type="transmembrane region" description="Helical" evidence="1">
    <location>
        <begin position="81"/>
        <end position="99"/>
    </location>
</feature>
<feature type="transmembrane region" description="Helical" evidence="1">
    <location>
        <begin position="48"/>
        <end position="69"/>
    </location>
</feature>
<evidence type="ECO:0000256" key="1">
    <source>
        <dbReference type="SAM" id="Phobius"/>
    </source>
</evidence>
<proteinExistence type="predicted"/>
<feature type="transmembrane region" description="Helical" evidence="1">
    <location>
        <begin position="247"/>
        <end position="268"/>
    </location>
</feature>
<sequence>MRGANSPSSFPACQCSGLIMDSFTMPDLDDSSQASGEGAPDSGLNGGIVVFDFILILAFVLLILILIPALFSSTVVRIKSWFAVVMTSLLCCVSFLLLLGQQTGAEPNLPICLLSASLIYAGPPLVACSGVLLVVELYLRLRSTILSKTVNETLVSLMLWVLPIVHALSSWVTLLTGLSDISSIRRDPTGLYCHVEHPGPTLTTGVLVAVFQVLMFIFEGLSIRLLVKKRMSIRHVRINSRDFPSSLFFRTAMYTFIGGLVVITVLIMNTTSTTRSIGSYIMVNLLAIMPLLVAVVFGTQQEILNWYRCWKPRYRYPMTHAPQAKP</sequence>
<keyword evidence="1" id="KW-0472">Membrane</keyword>
<dbReference type="Proteomes" id="UP001362999">
    <property type="component" value="Unassembled WGS sequence"/>
</dbReference>
<evidence type="ECO:0008006" key="4">
    <source>
        <dbReference type="Google" id="ProtNLM"/>
    </source>
</evidence>
<reference evidence="2 3" key="1">
    <citation type="journal article" date="2024" name="J Genomics">
        <title>Draft genome sequencing and assembly of Favolaschia claudopus CIRM-BRFM 2984 isolated from oak limbs.</title>
        <authorList>
            <person name="Navarro D."/>
            <person name="Drula E."/>
            <person name="Chaduli D."/>
            <person name="Cazenave R."/>
            <person name="Ahrendt S."/>
            <person name="Wang J."/>
            <person name="Lipzen A."/>
            <person name="Daum C."/>
            <person name="Barry K."/>
            <person name="Grigoriev I.V."/>
            <person name="Favel A."/>
            <person name="Rosso M.N."/>
            <person name="Martin F."/>
        </authorList>
    </citation>
    <scope>NUCLEOTIDE SEQUENCE [LARGE SCALE GENOMIC DNA]</scope>
    <source>
        <strain evidence="2 3">CIRM-BRFM 2984</strain>
    </source>
</reference>
<feature type="transmembrane region" description="Helical" evidence="1">
    <location>
        <begin position="206"/>
        <end position="227"/>
    </location>
</feature>
<feature type="transmembrane region" description="Helical" evidence="1">
    <location>
        <begin position="280"/>
        <end position="298"/>
    </location>
</feature>
<evidence type="ECO:0000313" key="3">
    <source>
        <dbReference type="Proteomes" id="UP001362999"/>
    </source>
</evidence>
<evidence type="ECO:0000313" key="2">
    <source>
        <dbReference type="EMBL" id="KAK7016363.1"/>
    </source>
</evidence>
<keyword evidence="1" id="KW-1133">Transmembrane helix</keyword>
<keyword evidence="1" id="KW-0812">Transmembrane</keyword>
<keyword evidence="3" id="KW-1185">Reference proteome</keyword>
<gene>
    <name evidence="2" type="ORF">R3P38DRAFT_1404345</name>
</gene>
<organism evidence="2 3">
    <name type="scientific">Favolaschia claudopus</name>
    <dbReference type="NCBI Taxonomy" id="2862362"/>
    <lineage>
        <taxon>Eukaryota</taxon>
        <taxon>Fungi</taxon>
        <taxon>Dikarya</taxon>
        <taxon>Basidiomycota</taxon>
        <taxon>Agaricomycotina</taxon>
        <taxon>Agaricomycetes</taxon>
        <taxon>Agaricomycetidae</taxon>
        <taxon>Agaricales</taxon>
        <taxon>Marasmiineae</taxon>
        <taxon>Mycenaceae</taxon>
        <taxon>Favolaschia</taxon>
    </lineage>
</organism>
<feature type="transmembrane region" description="Helical" evidence="1">
    <location>
        <begin position="153"/>
        <end position="174"/>
    </location>
</feature>
<dbReference type="EMBL" id="JAWWNJ010000051">
    <property type="protein sequence ID" value="KAK7016363.1"/>
    <property type="molecule type" value="Genomic_DNA"/>
</dbReference>
<protein>
    <recommendedName>
        <fullName evidence="4">G-protein coupled receptors family 3 profile domain-containing protein</fullName>
    </recommendedName>
</protein>
<name>A0AAW0AT53_9AGAR</name>
<accession>A0AAW0AT53</accession>
<feature type="transmembrane region" description="Helical" evidence="1">
    <location>
        <begin position="119"/>
        <end position="141"/>
    </location>
</feature>